<feature type="transmembrane region" description="Helical" evidence="1">
    <location>
        <begin position="7"/>
        <end position="27"/>
    </location>
</feature>
<feature type="transmembrane region" description="Helical" evidence="1">
    <location>
        <begin position="65"/>
        <end position="91"/>
    </location>
</feature>
<keyword evidence="1" id="KW-0472">Membrane</keyword>
<dbReference type="AlphaFoldDB" id="A0A6C0HJD9"/>
<feature type="transmembrane region" description="Helical" evidence="1">
    <location>
        <begin position="33"/>
        <end position="53"/>
    </location>
</feature>
<dbReference type="EMBL" id="MN739966">
    <property type="protein sequence ID" value="QHT80265.1"/>
    <property type="molecule type" value="Genomic_DNA"/>
</dbReference>
<name>A0A6C0HJD9_9ZZZZ</name>
<protein>
    <submittedName>
        <fullName evidence="2">Uncharacterized protein</fullName>
    </submittedName>
</protein>
<evidence type="ECO:0000256" key="1">
    <source>
        <dbReference type="SAM" id="Phobius"/>
    </source>
</evidence>
<accession>A0A6C0HJD9</accession>
<keyword evidence="1" id="KW-1133">Transmembrane helix</keyword>
<keyword evidence="1" id="KW-0812">Transmembrane</keyword>
<reference evidence="2" key="1">
    <citation type="journal article" date="2020" name="Nature">
        <title>Giant virus diversity and host interactions through global metagenomics.</title>
        <authorList>
            <person name="Schulz F."/>
            <person name="Roux S."/>
            <person name="Paez-Espino D."/>
            <person name="Jungbluth S."/>
            <person name="Walsh D.A."/>
            <person name="Denef V.J."/>
            <person name="McMahon K.D."/>
            <person name="Konstantinidis K.T."/>
            <person name="Eloe-Fadrosh E.A."/>
            <person name="Kyrpides N.C."/>
            <person name="Woyke T."/>
        </authorList>
    </citation>
    <scope>NUCLEOTIDE SEQUENCE</scope>
    <source>
        <strain evidence="2">GVMAG-M-3300023184-120</strain>
    </source>
</reference>
<organism evidence="2">
    <name type="scientific">viral metagenome</name>
    <dbReference type="NCBI Taxonomy" id="1070528"/>
    <lineage>
        <taxon>unclassified sequences</taxon>
        <taxon>metagenomes</taxon>
        <taxon>organismal metagenomes</taxon>
    </lineage>
</organism>
<evidence type="ECO:0000313" key="2">
    <source>
        <dbReference type="EMBL" id="QHT80265.1"/>
    </source>
</evidence>
<sequence length="96" mass="11384">MKFHYGFYFFSLVVIQAIYALVFLGIFSAIPKFVYVWNIMVQLFLCFFLMYRYNPFRTSFNFKPIDARLIFGSAVLLLSNIISLPVLYSYFQTTLL</sequence>
<proteinExistence type="predicted"/>